<feature type="region of interest" description="Disordered" evidence="1">
    <location>
        <begin position="187"/>
        <end position="217"/>
    </location>
</feature>
<name>A0A5J5FAE4_9PEZI</name>
<proteinExistence type="predicted"/>
<evidence type="ECO:0000256" key="2">
    <source>
        <dbReference type="SAM" id="SignalP"/>
    </source>
</evidence>
<evidence type="ECO:0008006" key="5">
    <source>
        <dbReference type="Google" id="ProtNLM"/>
    </source>
</evidence>
<dbReference type="AlphaFoldDB" id="A0A5J5FAE4"/>
<feature type="chain" id="PRO_5023888476" description="Secreted protein" evidence="2">
    <location>
        <begin position="28"/>
        <end position="217"/>
    </location>
</feature>
<organism evidence="3 4">
    <name type="scientific">Sphaerosporella brunnea</name>
    <dbReference type="NCBI Taxonomy" id="1250544"/>
    <lineage>
        <taxon>Eukaryota</taxon>
        <taxon>Fungi</taxon>
        <taxon>Dikarya</taxon>
        <taxon>Ascomycota</taxon>
        <taxon>Pezizomycotina</taxon>
        <taxon>Pezizomycetes</taxon>
        <taxon>Pezizales</taxon>
        <taxon>Pyronemataceae</taxon>
        <taxon>Sphaerosporella</taxon>
    </lineage>
</organism>
<dbReference type="PROSITE" id="PS51257">
    <property type="entry name" value="PROKAR_LIPOPROTEIN"/>
    <property type="match status" value="1"/>
</dbReference>
<protein>
    <recommendedName>
        <fullName evidence="5">Secreted protein</fullName>
    </recommendedName>
</protein>
<dbReference type="InParanoid" id="A0A5J5FAE4"/>
<accession>A0A5J5FAE4</accession>
<evidence type="ECO:0000313" key="4">
    <source>
        <dbReference type="Proteomes" id="UP000326924"/>
    </source>
</evidence>
<dbReference type="EMBL" id="VXIS01000007">
    <property type="protein sequence ID" value="KAA8914251.1"/>
    <property type="molecule type" value="Genomic_DNA"/>
</dbReference>
<comment type="caution">
    <text evidence="3">The sequence shown here is derived from an EMBL/GenBank/DDBJ whole genome shotgun (WGS) entry which is preliminary data.</text>
</comment>
<sequence length="217" mass="24887">MPETAARQTTVLLFVGLSCFPSELIFAIHPNNTTATTSTSRRSLRPNHFGLQLHILRGNRLLPSKIQQAIVQPAGKHTQDTDNTDQQRQQLAGTEQILVDLHSTKSQSILRKPDTQRQRRQQLQNVTYIRRGPIHMHPLNRSVFRRPIFRIQRPVHLSGPIAHAIDPRQPGTQTDVPHLREGAKDILLRPQGRSSNPHKYQDYNPHSRNRHDTQPLR</sequence>
<gene>
    <name evidence="3" type="ORF">FN846DRAFT_670531</name>
</gene>
<feature type="signal peptide" evidence="2">
    <location>
        <begin position="1"/>
        <end position="27"/>
    </location>
</feature>
<reference evidence="3 4" key="1">
    <citation type="submission" date="2019-09" db="EMBL/GenBank/DDBJ databases">
        <title>Draft genome of the ectomycorrhizal ascomycete Sphaerosporella brunnea.</title>
        <authorList>
            <consortium name="DOE Joint Genome Institute"/>
            <person name="Benucci G.M."/>
            <person name="Marozzi G."/>
            <person name="Antonielli L."/>
            <person name="Sanchez S."/>
            <person name="Marco P."/>
            <person name="Wang X."/>
            <person name="Falini L.B."/>
            <person name="Barry K."/>
            <person name="Haridas S."/>
            <person name="Lipzen A."/>
            <person name="Labutti K."/>
            <person name="Grigoriev I.V."/>
            <person name="Murat C."/>
            <person name="Martin F."/>
            <person name="Albertini E."/>
            <person name="Donnini D."/>
            <person name="Bonito G."/>
        </authorList>
    </citation>
    <scope>NUCLEOTIDE SEQUENCE [LARGE SCALE GENOMIC DNA]</scope>
    <source>
        <strain evidence="3 4">Sb_GMNB300</strain>
    </source>
</reference>
<keyword evidence="4" id="KW-1185">Reference proteome</keyword>
<evidence type="ECO:0000313" key="3">
    <source>
        <dbReference type="EMBL" id="KAA8914251.1"/>
    </source>
</evidence>
<keyword evidence="2" id="KW-0732">Signal</keyword>
<evidence type="ECO:0000256" key="1">
    <source>
        <dbReference type="SAM" id="MobiDB-lite"/>
    </source>
</evidence>
<dbReference type="Proteomes" id="UP000326924">
    <property type="component" value="Unassembled WGS sequence"/>
</dbReference>